<dbReference type="AlphaFoldDB" id="G7K3R0"/>
<gene>
    <name evidence="5" type="ordered locus">MTR_5g006640</name>
    <name evidence="6" type="ORF">MtrunA17_Chr5g0394721</name>
</gene>
<evidence type="ECO:0000313" key="9">
    <source>
        <dbReference type="Proteomes" id="UP000265566"/>
    </source>
</evidence>
<dbReference type="InterPro" id="IPR002885">
    <property type="entry name" value="PPR_rpt"/>
</dbReference>
<keyword evidence="8" id="KW-1185">Reference proteome</keyword>
<dbReference type="EMBL" id="CM001221">
    <property type="protein sequence ID" value="AES93713.2"/>
    <property type="molecule type" value="Genomic_DNA"/>
</dbReference>
<evidence type="ECO:0000256" key="1">
    <source>
        <dbReference type="ARBA" id="ARBA00007626"/>
    </source>
</evidence>
<dbReference type="PaxDb" id="3880-AES93713"/>
<comment type="similarity">
    <text evidence="1">Belongs to the PPR family. P subfamily.</text>
</comment>
<dbReference type="NCBIfam" id="TIGR00756">
    <property type="entry name" value="PPR"/>
    <property type="match status" value="7"/>
</dbReference>
<feature type="domain" description="PROP1-like PPR" evidence="4">
    <location>
        <begin position="354"/>
        <end position="523"/>
    </location>
</feature>
<dbReference type="InterPro" id="IPR011990">
    <property type="entry name" value="TPR-like_helical_dom_sf"/>
</dbReference>
<sequence length="553" mass="63314">MLSKYRILHHLTRHLSPRITTTRSSNVSPHFFINPFCTVVVNSPESPELPPWVMFSDKPTPSNSDDDFVIPSLAHWVDSSILQTKPKLFAKPSLEESIHLEDVEKISTFLKEQRHSSHDHVVQALDGSGFRVSNSLVMQVLKRFGNDWVAAYGFFIWAKKQTPYVHSPEVYNLMVDILGKAKEFDLMWKLVKEMKRIEGYVCLDTMSKVMRRFAKAQRHEDAVEAFRGMGKYGVEKDTAALNKLLDALVKGQSIEIAHNVLDEFKSSVPLSSPSFNILINGWCKVRNFEKARKVMEERKEHGFEPDVFTYNNFIESYCHDKDFRKVDEVLEEMRGNGCPPNAVTYTILLLGYGKAGQLSKALEEYERMKKDGIVPDTPFYSSLMYILGKAGRLKDACEVFDDMPKQGVVRDVVTYNTMISTACAHSKEETALRLLKEMEETSCKPDLQTYHPLLKMCCKKKRMKVLKFLLDHMFKHDLCPDRGTYTLLVQSLSNSGKLVEACTFFEEMVSKGFTPMETTVKLLTRKLEIKSMLKEKDQIEELMAGHVLGEQNV</sequence>
<feature type="repeat" description="PPR" evidence="3">
    <location>
        <begin position="271"/>
        <end position="305"/>
    </location>
</feature>
<proteinExistence type="inferred from homology"/>
<dbReference type="Pfam" id="PF17177">
    <property type="entry name" value="PPR_long"/>
    <property type="match status" value="1"/>
</dbReference>
<dbReference type="Proteomes" id="UP000002051">
    <property type="component" value="Chromosome 5"/>
</dbReference>
<dbReference type="SUPFAM" id="SSF48452">
    <property type="entry name" value="TPR-like"/>
    <property type="match status" value="1"/>
</dbReference>
<reference evidence="5 8" key="2">
    <citation type="journal article" date="2014" name="BMC Genomics">
        <title>An improved genome release (version Mt4.0) for the model legume Medicago truncatula.</title>
        <authorList>
            <person name="Tang H."/>
            <person name="Krishnakumar V."/>
            <person name="Bidwell S."/>
            <person name="Rosen B."/>
            <person name="Chan A."/>
            <person name="Zhou S."/>
            <person name="Gentzbittel L."/>
            <person name="Childs K.L."/>
            <person name="Yandell M."/>
            <person name="Gundlach H."/>
            <person name="Mayer K.F."/>
            <person name="Schwartz D.C."/>
            <person name="Town C.D."/>
        </authorList>
    </citation>
    <scope>GENOME REANNOTATION</scope>
    <source>
        <strain evidence="7 8">cv. Jemalong A17</strain>
    </source>
</reference>
<evidence type="ECO:0000259" key="4">
    <source>
        <dbReference type="Pfam" id="PF17177"/>
    </source>
</evidence>
<name>G7K3R0_MEDTR</name>
<accession>G7K3R0</accession>
<evidence type="ECO:0000256" key="2">
    <source>
        <dbReference type="ARBA" id="ARBA00022737"/>
    </source>
</evidence>
<organism evidence="5 8">
    <name type="scientific">Medicago truncatula</name>
    <name type="common">Barrel medic</name>
    <name type="synonym">Medicago tribuloides</name>
    <dbReference type="NCBI Taxonomy" id="3880"/>
    <lineage>
        <taxon>Eukaryota</taxon>
        <taxon>Viridiplantae</taxon>
        <taxon>Streptophyta</taxon>
        <taxon>Embryophyta</taxon>
        <taxon>Tracheophyta</taxon>
        <taxon>Spermatophyta</taxon>
        <taxon>Magnoliopsida</taxon>
        <taxon>eudicotyledons</taxon>
        <taxon>Gunneridae</taxon>
        <taxon>Pentapetalae</taxon>
        <taxon>rosids</taxon>
        <taxon>fabids</taxon>
        <taxon>Fabales</taxon>
        <taxon>Fabaceae</taxon>
        <taxon>Papilionoideae</taxon>
        <taxon>50 kb inversion clade</taxon>
        <taxon>NPAAA clade</taxon>
        <taxon>Hologalegina</taxon>
        <taxon>IRL clade</taxon>
        <taxon>Trifolieae</taxon>
        <taxon>Medicago</taxon>
    </lineage>
</organism>
<dbReference type="Gramene" id="rna28227">
    <property type="protein sequence ID" value="RHN53331.1"/>
    <property type="gene ID" value="gene28227"/>
</dbReference>
<feature type="repeat" description="PPR" evidence="3">
    <location>
        <begin position="481"/>
        <end position="515"/>
    </location>
</feature>
<reference evidence="7" key="3">
    <citation type="submission" date="2015-04" db="UniProtKB">
        <authorList>
            <consortium name="EnsemblPlants"/>
        </authorList>
    </citation>
    <scope>IDENTIFICATION</scope>
    <source>
        <strain evidence="7">cv. Jemalong A17</strain>
    </source>
</reference>
<dbReference type="OrthoDB" id="185373at2759"/>
<dbReference type="EMBL" id="PSQE01000005">
    <property type="protein sequence ID" value="RHN53331.1"/>
    <property type="molecule type" value="Genomic_DNA"/>
</dbReference>
<dbReference type="PANTHER" id="PTHR47936:SF1">
    <property type="entry name" value="PENTATRICOPEPTIDE REPEAT-CONTAINING PROTEIN GUN1, CHLOROPLASTIC"/>
    <property type="match status" value="1"/>
</dbReference>
<dbReference type="PROSITE" id="PS51375">
    <property type="entry name" value="PPR"/>
    <property type="match status" value="7"/>
</dbReference>
<dbReference type="Gene3D" id="1.25.40.10">
    <property type="entry name" value="Tetratricopeptide repeat domain"/>
    <property type="match status" value="3"/>
</dbReference>
<dbReference type="Pfam" id="PF01535">
    <property type="entry name" value="PPR"/>
    <property type="match status" value="2"/>
</dbReference>
<dbReference type="eggNOG" id="KOG4197">
    <property type="taxonomic scope" value="Eukaryota"/>
</dbReference>
<evidence type="ECO:0000313" key="8">
    <source>
        <dbReference type="Proteomes" id="UP000002051"/>
    </source>
</evidence>
<evidence type="ECO:0000256" key="3">
    <source>
        <dbReference type="PROSITE-ProRule" id="PRU00708"/>
    </source>
</evidence>
<evidence type="ECO:0000313" key="7">
    <source>
        <dbReference type="EnsemblPlants" id="AES93713"/>
    </source>
</evidence>
<protein>
    <submittedName>
        <fullName evidence="5">PPR containing plant-like protein</fullName>
    </submittedName>
    <submittedName>
        <fullName evidence="6">Putative tetratricopeptide-like helical domain, pentacotripeptide-repeat region of PROPR</fullName>
    </submittedName>
</protein>
<feature type="repeat" description="PPR" evidence="3">
    <location>
        <begin position="446"/>
        <end position="480"/>
    </location>
</feature>
<dbReference type="GO" id="GO:0003729">
    <property type="term" value="F:mRNA binding"/>
    <property type="evidence" value="ECO:0000318"/>
    <property type="project" value="GO_Central"/>
</dbReference>
<reference evidence="5 8" key="1">
    <citation type="journal article" date="2011" name="Nature">
        <title>The Medicago genome provides insight into the evolution of rhizobial symbioses.</title>
        <authorList>
            <person name="Young N.D."/>
            <person name="Debelle F."/>
            <person name="Oldroyd G.E."/>
            <person name="Geurts R."/>
            <person name="Cannon S.B."/>
            <person name="Udvardi M.K."/>
            <person name="Benedito V.A."/>
            <person name="Mayer K.F."/>
            <person name="Gouzy J."/>
            <person name="Schoof H."/>
            <person name="Van de Peer Y."/>
            <person name="Proost S."/>
            <person name="Cook D.R."/>
            <person name="Meyers B.C."/>
            <person name="Spannagl M."/>
            <person name="Cheung F."/>
            <person name="De Mita S."/>
            <person name="Krishnakumar V."/>
            <person name="Gundlach H."/>
            <person name="Zhou S."/>
            <person name="Mudge J."/>
            <person name="Bharti A.K."/>
            <person name="Murray J.D."/>
            <person name="Naoumkina M.A."/>
            <person name="Rosen B."/>
            <person name="Silverstein K.A."/>
            <person name="Tang H."/>
            <person name="Rombauts S."/>
            <person name="Zhao P.X."/>
            <person name="Zhou P."/>
            <person name="Barbe V."/>
            <person name="Bardou P."/>
            <person name="Bechner M."/>
            <person name="Bellec A."/>
            <person name="Berger A."/>
            <person name="Berges H."/>
            <person name="Bidwell S."/>
            <person name="Bisseling T."/>
            <person name="Choisne N."/>
            <person name="Couloux A."/>
            <person name="Denny R."/>
            <person name="Deshpande S."/>
            <person name="Dai X."/>
            <person name="Doyle J.J."/>
            <person name="Dudez A.M."/>
            <person name="Farmer A.D."/>
            <person name="Fouteau S."/>
            <person name="Franken C."/>
            <person name="Gibelin C."/>
            <person name="Gish J."/>
            <person name="Goldstein S."/>
            <person name="Gonzalez A.J."/>
            <person name="Green P.J."/>
            <person name="Hallab A."/>
            <person name="Hartog M."/>
            <person name="Hua A."/>
            <person name="Humphray S.J."/>
            <person name="Jeong D.H."/>
            <person name="Jing Y."/>
            <person name="Jocker A."/>
            <person name="Kenton S.M."/>
            <person name="Kim D.J."/>
            <person name="Klee K."/>
            <person name="Lai H."/>
            <person name="Lang C."/>
            <person name="Lin S."/>
            <person name="Macmil S.L."/>
            <person name="Magdelenat G."/>
            <person name="Matthews L."/>
            <person name="McCorrison J."/>
            <person name="Monaghan E.L."/>
            <person name="Mun J.H."/>
            <person name="Najar F.Z."/>
            <person name="Nicholson C."/>
            <person name="Noirot C."/>
            <person name="O'Bleness M."/>
            <person name="Paule C.R."/>
            <person name="Poulain J."/>
            <person name="Prion F."/>
            <person name="Qin B."/>
            <person name="Qu C."/>
            <person name="Retzel E.F."/>
            <person name="Riddle C."/>
            <person name="Sallet E."/>
            <person name="Samain S."/>
            <person name="Samson N."/>
            <person name="Sanders I."/>
            <person name="Saurat O."/>
            <person name="Scarpelli C."/>
            <person name="Schiex T."/>
            <person name="Segurens B."/>
            <person name="Severin A.J."/>
            <person name="Sherrier D.J."/>
            <person name="Shi R."/>
            <person name="Sims S."/>
            <person name="Singer S.R."/>
            <person name="Sinharoy S."/>
            <person name="Sterck L."/>
            <person name="Viollet A."/>
            <person name="Wang B.B."/>
            <person name="Wang K."/>
            <person name="Wang M."/>
            <person name="Wang X."/>
            <person name="Warfsmann J."/>
            <person name="Weissenbach J."/>
            <person name="White D.D."/>
            <person name="White J.D."/>
            <person name="Wiley G.B."/>
            <person name="Wincker P."/>
            <person name="Xing Y."/>
            <person name="Yang L."/>
            <person name="Yao Z."/>
            <person name="Ying F."/>
            <person name="Zhai J."/>
            <person name="Zhou L."/>
            <person name="Zuber A."/>
            <person name="Denarie J."/>
            <person name="Dixon R.A."/>
            <person name="May G.D."/>
            <person name="Schwartz D.C."/>
            <person name="Rogers J."/>
            <person name="Quetier F."/>
            <person name="Town C.D."/>
            <person name="Roe B.A."/>
        </authorList>
    </citation>
    <scope>NUCLEOTIDE SEQUENCE [LARGE SCALE GENOMIC DNA]</scope>
    <source>
        <strain evidence="5">A17</strain>
        <strain evidence="7 8">cv. Jemalong A17</strain>
    </source>
</reference>
<feature type="repeat" description="PPR" evidence="3">
    <location>
        <begin position="341"/>
        <end position="375"/>
    </location>
</feature>
<evidence type="ECO:0000313" key="5">
    <source>
        <dbReference type="EMBL" id="AES93713.2"/>
    </source>
</evidence>
<dbReference type="HOGENOM" id="CLU_002706_49_20_1"/>
<dbReference type="Pfam" id="PF13041">
    <property type="entry name" value="PPR_2"/>
    <property type="match status" value="1"/>
</dbReference>
<dbReference type="Proteomes" id="UP000265566">
    <property type="component" value="Chromosome 5"/>
</dbReference>
<reference evidence="9" key="4">
    <citation type="journal article" date="2018" name="Nat. Plants">
        <title>Whole-genome landscape of Medicago truncatula symbiotic genes.</title>
        <authorList>
            <person name="Pecrix Y."/>
            <person name="Staton S.E."/>
            <person name="Sallet E."/>
            <person name="Lelandais-Briere C."/>
            <person name="Moreau S."/>
            <person name="Carrere S."/>
            <person name="Blein T."/>
            <person name="Jardinaud M.F."/>
            <person name="Latrasse D."/>
            <person name="Zouine M."/>
            <person name="Zahm M."/>
            <person name="Kreplak J."/>
            <person name="Mayjonade B."/>
            <person name="Satge C."/>
            <person name="Perez M."/>
            <person name="Cauet S."/>
            <person name="Marande W."/>
            <person name="Chantry-Darmon C."/>
            <person name="Lopez-Roques C."/>
            <person name="Bouchez O."/>
            <person name="Berard A."/>
            <person name="Debelle F."/>
            <person name="Munos S."/>
            <person name="Bendahmane A."/>
            <person name="Berges H."/>
            <person name="Niebel A."/>
            <person name="Buitink J."/>
            <person name="Frugier F."/>
            <person name="Benhamed M."/>
            <person name="Crespi M."/>
            <person name="Gouzy J."/>
            <person name="Gamas P."/>
        </authorList>
    </citation>
    <scope>NUCLEOTIDE SEQUENCE [LARGE SCALE GENOMIC DNA]</scope>
    <source>
        <strain evidence="9">cv. Jemalong A17</strain>
    </source>
</reference>
<reference evidence="6" key="5">
    <citation type="journal article" date="2018" name="Nat. Plants">
        <title>Whole-genome landscape of Medicago truncatula symbiotic genes.</title>
        <authorList>
            <person name="Pecrix Y."/>
            <person name="Gamas P."/>
            <person name="Carrere S."/>
        </authorList>
    </citation>
    <scope>NUCLEOTIDE SEQUENCE</scope>
    <source>
        <tissue evidence="6">Leaves</tissue>
    </source>
</reference>
<feature type="repeat" description="PPR" evidence="3">
    <location>
        <begin position="411"/>
        <end position="445"/>
    </location>
</feature>
<keyword evidence="2" id="KW-0677">Repeat</keyword>
<feature type="repeat" description="PPR" evidence="3">
    <location>
        <begin position="376"/>
        <end position="410"/>
    </location>
</feature>
<feature type="repeat" description="PPR" evidence="3">
    <location>
        <begin position="306"/>
        <end position="340"/>
    </location>
</feature>
<dbReference type="PANTHER" id="PTHR47936">
    <property type="entry name" value="PPR_LONG DOMAIN-CONTAINING PROTEIN"/>
    <property type="match status" value="1"/>
</dbReference>
<dbReference type="EnsemblPlants" id="AES93713">
    <property type="protein sequence ID" value="AES93713"/>
    <property type="gene ID" value="MTR_5g006640"/>
</dbReference>
<evidence type="ECO:0000313" key="6">
    <source>
        <dbReference type="EMBL" id="RHN53331.1"/>
    </source>
</evidence>
<accession>A0A0C3X9M8</accession>
<dbReference type="InterPro" id="IPR033443">
    <property type="entry name" value="PROP1-like_PPR_dom"/>
</dbReference>